<proteinExistence type="predicted"/>
<accession>A0A4D9ERG4</accession>
<evidence type="ECO:0000256" key="1">
    <source>
        <dbReference type="SAM" id="Phobius"/>
    </source>
</evidence>
<sequence>MRTKITELAKQEQWKPPVPGISDCSFDLVLMYTTRLTIWLLLCSLFHKEIITVLVISSYFTLDRLETIFYFTVQRLRTLFSDRLLLSLLEMQNSQQFQERKKEQ</sequence>
<keyword evidence="1" id="KW-0812">Transmembrane</keyword>
<gene>
    <name evidence="2" type="ORF">DR999_PMT08254</name>
</gene>
<reference evidence="2 3" key="1">
    <citation type="submission" date="2019-04" db="EMBL/GenBank/DDBJ databases">
        <title>Draft genome of the big-headed turtle Platysternon megacephalum.</title>
        <authorList>
            <person name="Gong S."/>
        </authorList>
    </citation>
    <scope>NUCLEOTIDE SEQUENCE [LARGE SCALE GENOMIC DNA]</scope>
    <source>
        <strain evidence="2">DO16091913</strain>
        <tissue evidence="2">Muscle</tissue>
    </source>
</reference>
<dbReference type="Proteomes" id="UP000297703">
    <property type="component" value="Unassembled WGS sequence"/>
</dbReference>
<reference evidence="2 3" key="2">
    <citation type="submission" date="2019-04" db="EMBL/GenBank/DDBJ databases">
        <title>The genome sequence of big-headed turtle.</title>
        <authorList>
            <person name="Gong S."/>
        </authorList>
    </citation>
    <scope>NUCLEOTIDE SEQUENCE [LARGE SCALE GENOMIC DNA]</scope>
    <source>
        <strain evidence="2">DO16091913</strain>
        <tissue evidence="2">Muscle</tissue>
    </source>
</reference>
<dbReference type="EMBL" id="QXTE01000064">
    <property type="protein sequence ID" value="TFK08780.1"/>
    <property type="molecule type" value="Genomic_DNA"/>
</dbReference>
<comment type="caution">
    <text evidence="2">The sequence shown here is derived from an EMBL/GenBank/DDBJ whole genome shotgun (WGS) entry which is preliminary data.</text>
</comment>
<dbReference type="AlphaFoldDB" id="A0A4D9ERG4"/>
<keyword evidence="1" id="KW-1133">Transmembrane helix</keyword>
<feature type="transmembrane region" description="Helical" evidence="1">
    <location>
        <begin position="38"/>
        <end position="62"/>
    </location>
</feature>
<protein>
    <submittedName>
        <fullName evidence="2">Urea transporter 2</fullName>
    </submittedName>
</protein>
<evidence type="ECO:0000313" key="2">
    <source>
        <dbReference type="EMBL" id="TFK08780.1"/>
    </source>
</evidence>
<name>A0A4D9ERG4_9SAUR</name>
<keyword evidence="1" id="KW-0472">Membrane</keyword>
<organism evidence="2 3">
    <name type="scientific">Platysternon megacephalum</name>
    <name type="common">big-headed turtle</name>
    <dbReference type="NCBI Taxonomy" id="55544"/>
    <lineage>
        <taxon>Eukaryota</taxon>
        <taxon>Metazoa</taxon>
        <taxon>Chordata</taxon>
        <taxon>Craniata</taxon>
        <taxon>Vertebrata</taxon>
        <taxon>Euteleostomi</taxon>
        <taxon>Archelosauria</taxon>
        <taxon>Testudinata</taxon>
        <taxon>Testudines</taxon>
        <taxon>Cryptodira</taxon>
        <taxon>Durocryptodira</taxon>
        <taxon>Testudinoidea</taxon>
        <taxon>Platysternidae</taxon>
        <taxon>Platysternon</taxon>
    </lineage>
</organism>
<keyword evidence="3" id="KW-1185">Reference proteome</keyword>
<evidence type="ECO:0000313" key="3">
    <source>
        <dbReference type="Proteomes" id="UP000297703"/>
    </source>
</evidence>